<dbReference type="PANTHER" id="PTHR11432">
    <property type="entry name" value="NADH DEHYDROGENASE SUBUNIT 1"/>
    <property type="match status" value="1"/>
</dbReference>
<reference evidence="6" key="1">
    <citation type="submission" date="2018-06" db="EMBL/GenBank/DDBJ databases">
        <authorList>
            <person name="Zhirakovskaya E."/>
        </authorList>
    </citation>
    <scope>NUCLEOTIDE SEQUENCE</scope>
</reference>
<dbReference type="GO" id="GO:0016020">
    <property type="term" value="C:membrane"/>
    <property type="evidence" value="ECO:0007669"/>
    <property type="project" value="UniProtKB-SubCell"/>
</dbReference>
<evidence type="ECO:0000256" key="1">
    <source>
        <dbReference type="ARBA" id="ARBA00004141"/>
    </source>
</evidence>
<dbReference type="InterPro" id="IPR001694">
    <property type="entry name" value="NADH_UbQ_OxRdtase_su1/FPO"/>
</dbReference>
<feature type="transmembrane region" description="Helical" evidence="5">
    <location>
        <begin position="290"/>
        <end position="307"/>
    </location>
</feature>
<keyword evidence="6" id="KW-0560">Oxidoreductase</keyword>
<feature type="transmembrane region" description="Helical" evidence="5">
    <location>
        <begin position="12"/>
        <end position="33"/>
    </location>
</feature>
<evidence type="ECO:0000256" key="4">
    <source>
        <dbReference type="ARBA" id="ARBA00023136"/>
    </source>
</evidence>
<gene>
    <name evidence="6" type="ORF">MNBD_DELTA01-92</name>
</gene>
<dbReference type="GO" id="GO:0003954">
    <property type="term" value="F:NADH dehydrogenase activity"/>
    <property type="evidence" value="ECO:0007669"/>
    <property type="project" value="TreeGrafter"/>
</dbReference>
<sequence>MMDFDFDFLLQVVVLCVKVGIVGMLLFGAPVILTWVERKVAGHMQVRLGPMRVGPHGLMQALADMIKMIFTEDIIPDRADKWLFKIAPIIMMVPIFAIFVAIPIGPAVTIPIVDYELTLWISDMNVGVVYVLAISGIAIYGMIFGGWASNSKYALMGGMRAAAQMISYEVAMTFAAVGVVMMSGSMSLVSIVESQGGGFWNWNLFYLPVGPVWFFIFTIAGLAEMNRIPFDLPEDEGSLAAGYHVEYSGMRFAYFALGEYVSMVAIAALTVVFFLGGWDDPFRLGFLPPVLWFLGKTGFLIFAYMWIRFTLPRYRFDQLMTIGWKILIPISLVNILVTGFMRI</sequence>
<evidence type="ECO:0000256" key="5">
    <source>
        <dbReference type="SAM" id="Phobius"/>
    </source>
</evidence>
<evidence type="ECO:0000313" key="6">
    <source>
        <dbReference type="EMBL" id="VAV82570.1"/>
    </source>
</evidence>
<feature type="transmembrane region" description="Helical" evidence="5">
    <location>
        <begin position="82"/>
        <end position="108"/>
    </location>
</feature>
<feature type="transmembrane region" description="Helical" evidence="5">
    <location>
        <begin position="128"/>
        <end position="149"/>
    </location>
</feature>
<keyword evidence="2 5" id="KW-0812">Transmembrane</keyword>
<protein>
    <submittedName>
        <fullName evidence="6">NADH-ubiquinone oxidoreductase chain H</fullName>
        <ecNumber evidence="6">1.6.5.3</ecNumber>
    </submittedName>
</protein>
<feature type="transmembrane region" description="Helical" evidence="5">
    <location>
        <begin position="252"/>
        <end position="278"/>
    </location>
</feature>
<evidence type="ECO:0000256" key="3">
    <source>
        <dbReference type="ARBA" id="ARBA00022989"/>
    </source>
</evidence>
<name>A0A3B0QLD1_9ZZZZ</name>
<proteinExistence type="inferred from homology"/>
<keyword evidence="6" id="KW-0830">Ubiquinone</keyword>
<dbReference type="GO" id="GO:0009060">
    <property type="term" value="P:aerobic respiration"/>
    <property type="evidence" value="ECO:0007669"/>
    <property type="project" value="TreeGrafter"/>
</dbReference>
<dbReference type="NCBIfam" id="NF004741">
    <property type="entry name" value="PRK06076.1-2"/>
    <property type="match status" value="1"/>
</dbReference>
<accession>A0A3B0QLD1</accession>
<comment type="subcellular location">
    <subcellularLocation>
        <location evidence="1">Membrane</location>
        <topology evidence="1">Multi-pass membrane protein</topology>
    </subcellularLocation>
</comment>
<dbReference type="Pfam" id="PF00146">
    <property type="entry name" value="NADHdh"/>
    <property type="match status" value="1"/>
</dbReference>
<feature type="transmembrane region" description="Helical" evidence="5">
    <location>
        <begin position="319"/>
        <end position="341"/>
    </location>
</feature>
<keyword evidence="3 5" id="KW-1133">Transmembrane helix</keyword>
<keyword evidence="4 5" id="KW-0472">Membrane</keyword>
<dbReference type="PANTHER" id="PTHR11432:SF3">
    <property type="entry name" value="NADH-UBIQUINONE OXIDOREDUCTASE CHAIN 1"/>
    <property type="match status" value="1"/>
</dbReference>
<organism evidence="6">
    <name type="scientific">hydrothermal vent metagenome</name>
    <dbReference type="NCBI Taxonomy" id="652676"/>
    <lineage>
        <taxon>unclassified sequences</taxon>
        <taxon>metagenomes</taxon>
        <taxon>ecological metagenomes</taxon>
    </lineage>
</organism>
<dbReference type="EMBL" id="UOEA01000022">
    <property type="protein sequence ID" value="VAV82570.1"/>
    <property type="molecule type" value="Genomic_DNA"/>
</dbReference>
<dbReference type="HAMAP" id="MF_01350">
    <property type="entry name" value="NDH1_NuoH"/>
    <property type="match status" value="1"/>
</dbReference>
<feature type="transmembrane region" description="Helical" evidence="5">
    <location>
        <begin position="204"/>
        <end position="223"/>
    </location>
</feature>
<feature type="transmembrane region" description="Helical" evidence="5">
    <location>
        <begin position="170"/>
        <end position="192"/>
    </location>
</feature>
<evidence type="ECO:0000256" key="2">
    <source>
        <dbReference type="ARBA" id="ARBA00022692"/>
    </source>
</evidence>
<dbReference type="EC" id="1.6.5.3" evidence="6"/>
<dbReference type="AlphaFoldDB" id="A0A3B0QLD1"/>